<dbReference type="Proteomes" id="UP001595075">
    <property type="component" value="Unassembled WGS sequence"/>
</dbReference>
<dbReference type="PANTHER" id="PTHR46505:SF1">
    <property type="entry name" value="OXIDOREDUCTASE NAD-BINDING DOMAIN-CONTAINING PROTEIN 1"/>
    <property type="match status" value="1"/>
</dbReference>
<dbReference type="InterPro" id="IPR017927">
    <property type="entry name" value="FAD-bd_FR_type"/>
</dbReference>
<evidence type="ECO:0000256" key="4">
    <source>
        <dbReference type="SAM" id="MobiDB-lite"/>
    </source>
</evidence>
<proteinExistence type="predicted"/>
<feature type="domain" description="FAD-binding FR-type" evidence="6">
    <location>
        <begin position="22"/>
        <end position="129"/>
    </location>
</feature>
<dbReference type="InterPro" id="IPR017938">
    <property type="entry name" value="Riboflavin_synthase-like_b-brl"/>
</dbReference>
<dbReference type="Pfam" id="PF00175">
    <property type="entry name" value="NAD_binding_1"/>
    <property type="match status" value="1"/>
</dbReference>
<evidence type="ECO:0000259" key="6">
    <source>
        <dbReference type="PROSITE" id="PS51384"/>
    </source>
</evidence>
<evidence type="ECO:0000256" key="1">
    <source>
        <dbReference type="ARBA" id="ARBA00023002"/>
    </source>
</evidence>
<dbReference type="Gene3D" id="3.40.50.80">
    <property type="entry name" value="Nucleotide-binding domain of ferredoxin-NADP reductase (FNR) module"/>
    <property type="match status" value="1"/>
</dbReference>
<dbReference type="PROSITE" id="PS51384">
    <property type="entry name" value="FAD_FR"/>
    <property type="match status" value="1"/>
</dbReference>
<keyword evidence="2" id="KW-0520">NAD</keyword>
<sequence length="545" mass="59085">MATQAKIPLPHIERTAAQPRDNSLHPVILSHITQVNSSIRLLSLTPVQKEPIKFQPGQWVDLHIPNLPSPGGFTLTSTPSLSSSYLELAIQAPPPKGRSLTAAHWLWQPTSQIVNTELAIRTGGSFIWPPPLPIEEIKRVVFIAGGVGINPLMSMISSISERREKSPAGRLGYKIVFLYSVRNSVDGNGRSEEILFLSRLREIFKALGEDGDFKLFVTGEKEQTDGQPISGSEGLEVESRRIQGSDLEAALGEKSERKGAVVYVCGVPGMTDHFVELAGKSEGMEERRVLSEKWWRALQLRDETIMPSTCYDPCNLAFIEGQSVGPTEALCKFDSFFRQYLEDCQNCTESNNATNQSLQDYVTPPFATLISYCASQVAIPQPIQSSTQVPNATAISLEASYQSFIVSVASIYSAASALGLLNATTTVYKTVTPTFSPSTSPGVTQTPGPTAFPGAAQTPLPTEISAPKSSSKAWIAGAAAGPILLLLLAAGIWLFMRKMKLHGQQAAVVTTPGKAQLHSDSVRKPTQRTVGSELDARRDVGRRIE</sequence>
<dbReference type="Gene3D" id="2.40.30.10">
    <property type="entry name" value="Translation factors"/>
    <property type="match status" value="1"/>
</dbReference>
<name>A0ABR4CWH8_9HELO</name>
<keyword evidence="1" id="KW-0560">Oxidoreductase</keyword>
<dbReference type="SUPFAM" id="SSF63380">
    <property type="entry name" value="Riboflavin synthase domain-like"/>
    <property type="match status" value="1"/>
</dbReference>
<evidence type="ECO:0000256" key="5">
    <source>
        <dbReference type="SAM" id="Phobius"/>
    </source>
</evidence>
<dbReference type="InterPro" id="IPR001433">
    <property type="entry name" value="OxRdtase_FAD/NAD-bd"/>
</dbReference>
<keyword evidence="5" id="KW-1133">Transmembrane helix</keyword>
<feature type="region of interest" description="Disordered" evidence="4">
    <location>
        <begin position="517"/>
        <end position="545"/>
    </location>
</feature>
<accession>A0ABR4CWH8</accession>
<dbReference type="EMBL" id="JAZHXI010000002">
    <property type="protein sequence ID" value="KAL2074240.1"/>
    <property type="molecule type" value="Genomic_DNA"/>
</dbReference>
<evidence type="ECO:0000256" key="2">
    <source>
        <dbReference type="ARBA" id="ARBA00023027"/>
    </source>
</evidence>
<reference evidence="7 8" key="1">
    <citation type="journal article" date="2024" name="Commun. Biol.">
        <title>Comparative genomic analysis of thermophilic fungi reveals convergent evolutionary adaptations and gene losses.</title>
        <authorList>
            <person name="Steindorff A.S."/>
            <person name="Aguilar-Pontes M.V."/>
            <person name="Robinson A.J."/>
            <person name="Andreopoulos B."/>
            <person name="LaButti K."/>
            <person name="Kuo A."/>
            <person name="Mondo S."/>
            <person name="Riley R."/>
            <person name="Otillar R."/>
            <person name="Haridas S."/>
            <person name="Lipzen A."/>
            <person name="Grimwood J."/>
            <person name="Schmutz J."/>
            <person name="Clum A."/>
            <person name="Reid I.D."/>
            <person name="Moisan M.C."/>
            <person name="Butler G."/>
            <person name="Nguyen T.T.M."/>
            <person name="Dewar K."/>
            <person name="Conant G."/>
            <person name="Drula E."/>
            <person name="Henrissat B."/>
            <person name="Hansel C."/>
            <person name="Singer S."/>
            <person name="Hutchinson M.I."/>
            <person name="de Vries R.P."/>
            <person name="Natvig D.O."/>
            <person name="Powell A.J."/>
            <person name="Tsang A."/>
            <person name="Grigoriev I.V."/>
        </authorList>
    </citation>
    <scope>NUCLEOTIDE SEQUENCE [LARGE SCALE GENOMIC DNA]</scope>
    <source>
        <strain evidence="7 8">CBS 494.80</strain>
    </source>
</reference>
<protein>
    <recommendedName>
        <fullName evidence="3">Oxidoreductase NAD-binding domain-containing protein 1</fullName>
    </recommendedName>
</protein>
<feature type="compositionally biased region" description="Basic and acidic residues" evidence="4">
    <location>
        <begin position="534"/>
        <end position="545"/>
    </location>
</feature>
<dbReference type="InterPro" id="IPR039261">
    <property type="entry name" value="FNR_nucleotide-bd"/>
</dbReference>
<dbReference type="CDD" id="cd00322">
    <property type="entry name" value="FNR_like"/>
    <property type="match status" value="1"/>
</dbReference>
<dbReference type="InterPro" id="IPR052128">
    <property type="entry name" value="Oxidoreductase_NAD-binding"/>
</dbReference>
<keyword evidence="5" id="KW-0812">Transmembrane</keyword>
<organism evidence="7 8">
    <name type="scientific">Oculimacula yallundae</name>
    <dbReference type="NCBI Taxonomy" id="86028"/>
    <lineage>
        <taxon>Eukaryota</taxon>
        <taxon>Fungi</taxon>
        <taxon>Dikarya</taxon>
        <taxon>Ascomycota</taxon>
        <taxon>Pezizomycotina</taxon>
        <taxon>Leotiomycetes</taxon>
        <taxon>Helotiales</taxon>
        <taxon>Ploettnerulaceae</taxon>
        <taxon>Oculimacula</taxon>
    </lineage>
</organism>
<dbReference type="SUPFAM" id="SSF52343">
    <property type="entry name" value="Ferredoxin reductase-like, C-terminal NADP-linked domain"/>
    <property type="match status" value="1"/>
</dbReference>
<evidence type="ECO:0000256" key="3">
    <source>
        <dbReference type="ARBA" id="ARBA00040516"/>
    </source>
</evidence>
<comment type="caution">
    <text evidence="7">The sequence shown here is derived from an EMBL/GenBank/DDBJ whole genome shotgun (WGS) entry which is preliminary data.</text>
</comment>
<keyword evidence="5" id="KW-0472">Membrane</keyword>
<feature type="transmembrane region" description="Helical" evidence="5">
    <location>
        <begin position="473"/>
        <end position="495"/>
    </location>
</feature>
<dbReference type="PANTHER" id="PTHR46505">
    <property type="entry name" value="OXIDOREDUCTASE NAD-BINDING DOMAIN-CONTAINING PROTEIN 1"/>
    <property type="match status" value="1"/>
</dbReference>
<keyword evidence="8" id="KW-1185">Reference proteome</keyword>
<evidence type="ECO:0000313" key="8">
    <source>
        <dbReference type="Proteomes" id="UP001595075"/>
    </source>
</evidence>
<evidence type="ECO:0000313" key="7">
    <source>
        <dbReference type="EMBL" id="KAL2074240.1"/>
    </source>
</evidence>
<gene>
    <name evidence="7" type="ORF">VTL71DRAFT_8018</name>
</gene>